<dbReference type="CDD" id="cd02028">
    <property type="entry name" value="UMPK_like"/>
    <property type="match status" value="1"/>
</dbReference>
<dbReference type="InterPro" id="IPR033469">
    <property type="entry name" value="CYTH-like_dom_sf"/>
</dbReference>
<dbReference type="SUPFAM" id="SSF52540">
    <property type="entry name" value="P-loop containing nucleoside triphosphate hydrolases"/>
    <property type="match status" value="1"/>
</dbReference>
<dbReference type="InterPro" id="IPR006083">
    <property type="entry name" value="PRK/URK"/>
</dbReference>
<dbReference type="Gene3D" id="2.40.320.10">
    <property type="entry name" value="Hypothetical Protein Pfu-838710-001"/>
    <property type="match status" value="1"/>
</dbReference>
<dbReference type="InterPro" id="IPR027417">
    <property type="entry name" value="P-loop_NTPase"/>
</dbReference>
<dbReference type="PRINTS" id="PR00988">
    <property type="entry name" value="URIDINKINASE"/>
</dbReference>
<dbReference type="Gene3D" id="3.40.50.300">
    <property type="entry name" value="P-loop containing nucleotide triphosphate hydrolases"/>
    <property type="match status" value="1"/>
</dbReference>
<feature type="domain" description="Reverse transcriptase" evidence="2">
    <location>
        <begin position="1"/>
        <end position="56"/>
    </location>
</feature>
<keyword evidence="3" id="KW-0418">Kinase</keyword>
<feature type="compositionally biased region" description="Basic and acidic residues" evidence="1">
    <location>
        <begin position="451"/>
        <end position="469"/>
    </location>
</feature>
<feature type="region of interest" description="Disordered" evidence="1">
    <location>
        <begin position="448"/>
        <end position="469"/>
    </location>
</feature>
<dbReference type="InterPro" id="IPR000477">
    <property type="entry name" value="RT_dom"/>
</dbReference>
<dbReference type="EMBL" id="JAOAOG010000300">
    <property type="protein sequence ID" value="KAJ6231414.1"/>
    <property type="molecule type" value="Genomic_DNA"/>
</dbReference>
<keyword evidence="4" id="KW-1185">Reference proteome</keyword>
<accession>A0ABQ8XFX2</accession>
<gene>
    <name evidence="3" type="ORF">M0813_05840</name>
</gene>
<dbReference type="Pfam" id="PF00485">
    <property type="entry name" value="PRK"/>
    <property type="match status" value="1"/>
</dbReference>
<name>A0ABQ8XFX2_9EUKA</name>
<reference evidence="3" key="1">
    <citation type="submission" date="2022-08" db="EMBL/GenBank/DDBJ databases">
        <title>Novel sulfate-reducing endosymbionts in the free-living metamonad Anaeramoeba.</title>
        <authorList>
            <person name="Jerlstrom-Hultqvist J."/>
            <person name="Cepicka I."/>
            <person name="Gallot-Lavallee L."/>
            <person name="Salas-Leiva D."/>
            <person name="Curtis B.A."/>
            <person name="Zahonova K."/>
            <person name="Pipaliya S."/>
            <person name="Dacks J."/>
            <person name="Roger A.J."/>
        </authorList>
    </citation>
    <scope>NUCLEOTIDE SEQUENCE</scope>
    <source>
        <strain evidence="3">Schooner1</strain>
    </source>
</reference>
<keyword evidence="3" id="KW-0808">Transferase</keyword>
<dbReference type="PANTHER" id="PTHR10285">
    <property type="entry name" value="URIDINE KINASE"/>
    <property type="match status" value="1"/>
</dbReference>
<evidence type="ECO:0000256" key="1">
    <source>
        <dbReference type="SAM" id="MobiDB-lite"/>
    </source>
</evidence>
<evidence type="ECO:0000259" key="2">
    <source>
        <dbReference type="PROSITE" id="PS50878"/>
    </source>
</evidence>
<organism evidence="3 4">
    <name type="scientific">Anaeramoeba flamelloides</name>
    <dbReference type="NCBI Taxonomy" id="1746091"/>
    <lineage>
        <taxon>Eukaryota</taxon>
        <taxon>Metamonada</taxon>
        <taxon>Anaeramoebidae</taxon>
        <taxon>Anaeramoeba</taxon>
    </lineage>
</organism>
<proteinExistence type="predicted"/>
<dbReference type="PROSITE" id="PS50878">
    <property type="entry name" value="RT_POL"/>
    <property type="match status" value="1"/>
</dbReference>
<evidence type="ECO:0000313" key="4">
    <source>
        <dbReference type="Proteomes" id="UP001150062"/>
    </source>
</evidence>
<comment type="caution">
    <text evidence="3">The sequence shown here is derived from an EMBL/GenBank/DDBJ whole genome shotgun (WGS) entry which is preliminary data.</text>
</comment>
<dbReference type="Proteomes" id="UP001150062">
    <property type="component" value="Unassembled WGS sequence"/>
</dbReference>
<dbReference type="GO" id="GO:0016301">
    <property type="term" value="F:kinase activity"/>
    <property type="evidence" value="ECO:0007669"/>
    <property type="project" value="UniProtKB-KW"/>
</dbReference>
<sequence length="604" mass="70387">MFADDLILIIKGDKNHLNQKLNSIYEIIIQFGLKPNKEKTVISKDLKKIKYLGIYLDKISHIVYNLKKAKETYNNCKQLFNNNSLNNNLKIRLFKSFILSQLTYGLEIFNYEIKTLNYLNSWMNTAITEICKINRNTPILIYKTEFKIENMTKMSLYKWSMGRNYSIDDIQSLEMEVKKKNQTYHLKKFKDPLYFEVGVFYLISALQKLQTKIQNRPVMVAISGPSGSGKTTITKKVLNVFSKAISISMDNYLDTSKHVIDENFDDYRLVDFDLLKKNLQELMEGKETKTPLYDFRKSGRYAYETVSCKPGSIVILEGIYALHDQIRDFFDFKVFISGGVHYDLVKRIDRDISRTGQTPKESFQQITETVYPMFKAFVEPTIKYAHLKIRNRFNPFTALLNPIYSIKSDTLIEKEKIKKLLGLKDYMGGRLQQYNDIYLRPPSDLEEDFERETSGSESSSEKEEESNKDKIKDWIRVRNNVLSGNYEVQFSQVLHQDDFLITPSLKFAVSVKILSGLLSLGYTIDATIKRKARTFYNDDLGITIDTFVQMKNKAFIQIKGTNREKVKEAAKTLGILGKGITKSYLELYFDYTEEKKLKRKLQKK</sequence>
<evidence type="ECO:0000313" key="3">
    <source>
        <dbReference type="EMBL" id="KAJ6231414.1"/>
    </source>
</evidence>
<protein>
    <submittedName>
        <fullName evidence="3">Uridine-cytidine kinase c</fullName>
    </submittedName>
</protein>
<dbReference type="SUPFAM" id="SSF55154">
    <property type="entry name" value="CYTH-like phosphatases"/>
    <property type="match status" value="1"/>
</dbReference>